<reference evidence="10 11" key="1">
    <citation type="submission" date="2024-02" db="EMBL/GenBank/DDBJ databases">
        <title>A draft genome for the cacao thread blight pathogen Marasmius crinis-equi.</title>
        <authorList>
            <person name="Cohen S.P."/>
            <person name="Baruah I.K."/>
            <person name="Amoako-Attah I."/>
            <person name="Bukari Y."/>
            <person name="Meinhardt L.W."/>
            <person name="Bailey B.A."/>
        </authorList>
    </citation>
    <scope>NUCLEOTIDE SEQUENCE [LARGE SCALE GENOMIC DNA]</scope>
    <source>
        <strain evidence="10 11">GH-76</strain>
    </source>
</reference>
<dbReference type="Proteomes" id="UP001465976">
    <property type="component" value="Unassembled WGS sequence"/>
</dbReference>
<dbReference type="InterPro" id="IPR027417">
    <property type="entry name" value="P-loop_NTPase"/>
</dbReference>
<accession>A0ABR3FY49</accession>
<comment type="similarity">
    <text evidence="4">Belongs to the ELP5 family.</text>
</comment>
<evidence type="ECO:0000256" key="6">
    <source>
        <dbReference type="ARBA" id="ARBA00022490"/>
    </source>
</evidence>
<feature type="region of interest" description="Disordered" evidence="9">
    <location>
        <begin position="289"/>
        <end position="339"/>
    </location>
</feature>
<evidence type="ECO:0000256" key="1">
    <source>
        <dbReference type="ARBA" id="ARBA00004123"/>
    </source>
</evidence>
<evidence type="ECO:0000313" key="11">
    <source>
        <dbReference type="Proteomes" id="UP001465976"/>
    </source>
</evidence>
<dbReference type="Gene3D" id="3.40.50.300">
    <property type="entry name" value="P-loop containing nucleotide triphosphate hydrolases"/>
    <property type="match status" value="1"/>
</dbReference>
<evidence type="ECO:0000256" key="2">
    <source>
        <dbReference type="ARBA" id="ARBA00004496"/>
    </source>
</evidence>
<keyword evidence="6" id="KW-0963">Cytoplasm</keyword>
<evidence type="ECO:0000256" key="9">
    <source>
        <dbReference type="SAM" id="MobiDB-lite"/>
    </source>
</evidence>
<evidence type="ECO:0000256" key="7">
    <source>
        <dbReference type="ARBA" id="ARBA00022694"/>
    </source>
</evidence>
<protein>
    <recommendedName>
        <fullName evidence="5">Elongator complex protein 5</fullName>
    </recommendedName>
</protein>
<organism evidence="10 11">
    <name type="scientific">Marasmius crinis-equi</name>
    <dbReference type="NCBI Taxonomy" id="585013"/>
    <lineage>
        <taxon>Eukaryota</taxon>
        <taxon>Fungi</taxon>
        <taxon>Dikarya</taxon>
        <taxon>Basidiomycota</taxon>
        <taxon>Agaricomycotina</taxon>
        <taxon>Agaricomycetes</taxon>
        <taxon>Agaricomycetidae</taxon>
        <taxon>Agaricales</taxon>
        <taxon>Marasmiineae</taxon>
        <taxon>Marasmiaceae</taxon>
        <taxon>Marasmius</taxon>
    </lineage>
</organism>
<keyword evidence="7" id="KW-0819">tRNA processing</keyword>
<dbReference type="Pfam" id="PF10483">
    <property type="entry name" value="Elong_Iki1"/>
    <property type="match status" value="1"/>
</dbReference>
<keyword evidence="8" id="KW-0539">Nucleus</keyword>
<dbReference type="InterPro" id="IPR019519">
    <property type="entry name" value="Elp5"/>
</dbReference>
<comment type="pathway">
    <text evidence="3">tRNA modification; 5-methoxycarbonylmethyl-2-thiouridine-tRNA biosynthesis.</text>
</comment>
<evidence type="ECO:0000256" key="5">
    <source>
        <dbReference type="ARBA" id="ARBA00020264"/>
    </source>
</evidence>
<feature type="compositionally biased region" description="Acidic residues" evidence="9">
    <location>
        <begin position="323"/>
        <end position="339"/>
    </location>
</feature>
<evidence type="ECO:0000256" key="8">
    <source>
        <dbReference type="ARBA" id="ARBA00023242"/>
    </source>
</evidence>
<dbReference type="EMBL" id="JBAHYK010000032">
    <property type="protein sequence ID" value="KAL0580399.1"/>
    <property type="molecule type" value="Genomic_DNA"/>
</dbReference>
<sequence>MSLHLQDLHDQRLILLQSSFSQSSIPILRHLLSKKSSSSRILLFCFLYPPACLVDDVEAQSGKLVVHDFLDLVPGYHEQDGDSFKRILSAVQDESSTSIDVVIDSLDTLLSDIGSVQAAYTLLRSLLSSISKSSRLILHIHTPSSLLPLLTSASFSPSLSHLIARPPELLTELAKEYLTFPPPISPEAKFWSVWIPLSEREHESERLILEGRGSGNPEEFVVEVIVRGATDASGRRKAVERVLEGWNVEKGPVRLDQLTSGAHLWKRTTVEEKAPDPTQNISFNLQLTPSQQEARSKVPLPYVLEGENRTQQNPPGAILYDPDSADDIDDDDPDEDLDI</sequence>
<name>A0ABR3FY49_9AGAR</name>
<dbReference type="PANTHER" id="PTHR15641">
    <property type="entry name" value="ELONGATOR COMPLEX PROTEIN 5"/>
    <property type="match status" value="1"/>
</dbReference>
<keyword evidence="11" id="KW-1185">Reference proteome</keyword>
<dbReference type="PANTHER" id="PTHR15641:SF1">
    <property type="entry name" value="ELONGATOR COMPLEX PROTEIN 5"/>
    <property type="match status" value="1"/>
</dbReference>
<evidence type="ECO:0000256" key="4">
    <source>
        <dbReference type="ARBA" id="ARBA00009567"/>
    </source>
</evidence>
<comment type="caution">
    <text evidence="10">The sequence shown here is derived from an EMBL/GenBank/DDBJ whole genome shotgun (WGS) entry which is preliminary data.</text>
</comment>
<gene>
    <name evidence="10" type="ORF">V5O48_001644</name>
</gene>
<evidence type="ECO:0000256" key="3">
    <source>
        <dbReference type="ARBA" id="ARBA00005043"/>
    </source>
</evidence>
<proteinExistence type="inferred from homology"/>
<evidence type="ECO:0000313" key="10">
    <source>
        <dbReference type="EMBL" id="KAL0580399.1"/>
    </source>
</evidence>
<comment type="subcellular location">
    <subcellularLocation>
        <location evidence="2">Cytoplasm</location>
    </subcellularLocation>
    <subcellularLocation>
        <location evidence="1">Nucleus</location>
    </subcellularLocation>
</comment>